<dbReference type="RefSeq" id="WP_133243700.1">
    <property type="nucleotide sequence ID" value="NZ_BMXZ01000003.1"/>
</dbReference>
<dbReference type="SUPFAM" id="SSF47598">
    <property type="entry name" value="Ribbon-helix-helix"/>
    <property type="match status" value="1"/>
</dbReference>
<accession>A0A2U2AJ37</accession>
<evidence type="ECO:0000256" key="1">
    <source>
        <dbReference type="SAM" id="MobiDB-lite"/>
    </source>
</evidence>
<proteinExistence type="predicted"/>
<organism evidence="2 3">
    <name type="scientific">Ignatzschineria indica</name>
    <dbReference type="NCBI Taxonomy" id="472583"/>
    <lineage>
        <taxon>Bacteria</taxon>
        <taxon>Pseudomonadati</taxon>
        <taxon>Pseudomonadota</taxon>
        <taxon>Gammaproteobacteria</taxon>
        <taxon>Cardiobacteriales</taxon>
        <taxon>Ignatzschineriaceae</taxon>
        <taxon>Ignatzschineria</taxon>
    </lineage>
</organism>
<evidence type="ECO:0000313" key="3">
    <source>
        <dbReference type="Proteomes" id="UP000244948"/>
    </source>
</evidence>
<dbReference type="EMBL" id="QEWR01000004">
    <property type="protein sequence ID" value="PWD82657.1"/>
    <property type="molecule type" value="Genomic_DNA"/>
</dbReference>
<dbReference type="GO" id="GO:0006355">
    <property type="term" value="P:regulation of DNA-templated transcription"/>
    <property type="evidence" value="ECO:0007669"/>
    <property type="project" value="InterPro"/>
</dbReference>
<name>A0A2U2AJ37_9GAMM</name>
<protein>
    <submittedName>
        <fullName evidence="2">CopG family transcriptional regulator</fullName>
    </submittedName>
</protein>
<dbReference type="InterPro" id="IPR010985">
    <property type="entry name" value="Ribbon_hlx_hlx"/>
</dbReference>
<dbReference type="AlphaFoldDB" id="A0A2U2AJ37"/>
<feature type="region of interest" description="Disordered" evidence="1">
    <location>
        <begin position="72"/>
        <end position="92"/>
    </location>
</feature>
<reference evidence="2 3" key="1">
    <citation type="journal article" date="2018" name="Genome Announc.">
        <title>Ignatzschineria cameli sp. nov., isolated from necrotic foot tissue of dromedaries (Camelus dromedarius) and associated maggots (Wohlfahrtia species) in Dubai.</title>
        <authorList>
            <person name="Tsang C.C."/>
            <person name="Tang J.Y."/>
            <person name="Fong J.Y."/>
            <person name="Kinne J."/>
            <person name="Lee H.H."/>
            <person name="Joseph M."/>
            <person name="Jose S."/>
            <person name="Schuster R.K."/>
            <person name="Tang Y."/>
            <person name="Sivakumar S."/>
            <person name="Chen J.H."/>
            <person name="Teng J.L."/>
            <person name="Lau S.K."/>
            <person name="Wernery U."/>
            <person name="Woo P.C."/>
        </authorList>
    </citation>
    <scope>NUCLEOTIDE SEQUENCE [LARGE SCALE GENOMIC DNA]</scope>
    <source>
        <strain evidence="2 3">KCTC 22643</strain>
    </source>
</reference>
<sequence length="92" mass="10536">MEKDQLKSKGLFIMKRGKMLAIDLPKEISTRLTALAHKAGISEEEYVKEALLEHITDIEEAQIAEQILKRIHQGQESTHSSKEVRRRLGLEN</sequence>
<gene>
    <name evidence="2" type="ORF">DC082_08525</name>
</gene>
<evidence type="ECO:0000313" key="2">
    <source>
        <dbReference type="EMBL" id="PWD82657.1"/>
    </source>
</evidence>
<keyword evidence="3" id="KW-1185">Reference proteome</keyword>
<feature type="compositionally biased region" description="Basic and acidic residues" evidence="1">
    <location>
        <begin position="79"/>
        <end position="92"/>
    </location>
</feature>
<dbReference type="Proteomes" id="UP000244948">
    <property type="component" value="Unassembled WGS sequence"/>
</dbReference>
<comment type="caution">
    <text evidence="2">The sequence shown here is derived from an EMBL/GenBank/DDBJ whole genome shotgun (WGS) entry which is preliminary data.</text>
</comment>